<sequence length="249" mass="27440">MGTPTEKATTAQQLPSVWTRPHRARRETPALSRDQIVNEAIALLDQEGFEALSMRKLGARLDAGATSLYTHVANKDELLELVVDQAMGEARIPGAIENGDWRATVLHVSREIRATILRHPWIAVVLSSAGLALLGPNMMRVTESMLAIFEEAGFDDDTTDLGADAIFAFVVGTTSAEAATMSSIARSGLEEKEWIGRLMDATAAVSKPYPRTYRRAVEHRDRDHASLREDTFEREVGLIMDGVEARRNQ</sequence>
<evidence type="ECO:0000259" key="5">
    <source>
        <dbReference type="PROSITE" id="PS50977"/>
    </source>
</evidence>
<dbReference type="InterPro" id="IPR050109">
    <property type="entry name" value="HTH-type_TetR-like_transc_reg"/>
</dbReference>
<keyword evidence="1" id="KW-0805">Transcription regulation</keyword>
<dbReference type="InterPro" id="IPR009057">
    <property type="entry name" value="Homeodomain-like_sf"/>
</dbReference>
<dbReference type="InterPro" id="IPR004111">
    <property type="entry name" value="Repressor_TetR_C"/>
</dbReference>
<dbReference type="STRING" id="1210089.GCA_001613165_06785"/>
<dbReference type="GO" id="GO:0045892">
    <property type="term" value="P:negative regulation of DNA-templated transcription"/>
    <property type="evidence" value="ECO:0007669"/>
    <property type="project" value="InterPro"/>
</dbReference>
<evidence type="ECO:0000256" key="1">
    <source>
        <dbReference type="ARBA" id="ARBA00023015"/>
    </source>
</evidence>
<dbReference type="PANTHER" id="PTHR30055:SF151">
    <property type="entry name" value="TRANSCRIPTIONAL REGULATORY PROTEIN"/>
    <property type="match status" value="1"/>
</dbReference>
<keyword evidence="3" id="KW-0804">Transcription</keyword>
<feature type="domain" description="HTH tetR-type" evidence="5">
    <location>
        <begin position="30"/>
        <end position="90"/>
    </location>
</feature>
<dbReference type="RefSeq" id="WP_068029364.1">
    <property type="nucleotide sequence ID" value="NZ_QQAZ01000009.1"/>
</dbReference>
<evidence type="ECO:0000313" key="7">
    <source>
        <dbReference type="Proteomes" id="UP000255355"/>
    </source>
</evidence>
<dbReference type="Pfam" id="PF02909">
    <property type="entry name" value="TetR_C_1"/>
    <property type="match status" value="1"/>
</dbReference>
<feature type="DNA-binding region" description="H-T-H motif" evidence="4">
    <location>
        <begin position="53"/>
        <end position="72"/>
    </location>
</feature>
<dbReference type="InterPro" id="IPR001647">
    <property type="entry name" value="HTH_TetR"/>
</dbReference>
<reference evidence="6 7" key="1">
    <citation type="submission" date="2018-07" db="EMBL/GenBank/DDBJ databases">
        <title>Genomic Encyclopedia of Type Strains, Phase IV (KMG-IV): sequencing the most valuable type-strain genomes for metagenomic binning, comparative biology and taxonomic classification.</title>
        <authorList>
            <person name="Goeker M."/>
        </authorList>
    </citation>
    <scope>NUCLEOTIDE SEQUENCE [LARGE SCALE GENOMIC DNA]</scope>
    <source>
        <strain evidence="6 7">DSM 44952</strain>
    </source>
</reference>
<keyword evidence="2 4" id="KW-0238">DNA-binding</keyword>
<dbReference type="InterPro" id="IPR023772">
    <property type="entry name" value="DNA-bd_HTH_TetR-type_CS"/>
</dbReference>
<protein>
    <submittedName>
        <fullName evidence="6">TetR family transcriptional regulator</fullName>
    </submittedName>
</protein>
<evidence type="ECO:0000256" key="4">
    <source>
        <dbReference type="PROSITE-ProRule" id="PRU00335"/>
    </source>
</evidence>
<dbReference type="PROSITE" id="PS01081">
    <property type="entry name" value="HTH_TETR_1"/>
    <property type="match status" value="1"/>
</dbReference>
<accession>A0A370GU44</accession>
<dbReference type="OrthoDB" id="3818006at2"/>
<dbReference type="SUPFAM" id="SSF46689">
    <property type="entry name" value="Homeodomain-like"/>
    <property type="match status" value="1"/>
</dbReference>
<evidence type="ECO:0000256" key="3">
    <source>
        <dbReference type="ARBA" id="ARBA00023163"/>
    </source>
</evidence>
<dbReference type="Pfam" id="PF00440">
    <property type="entry name" value="TetR_N"/>
    <property type="match status" value="1"/>
</dbReference>
<dbReference type="AlphaFoldDB" id="A0A370GU44"/>
<organism evidence="6 7">
    <name type="scientific">Nocardia mexicana</name>
    <dbReference type="NCBI Taxonomy" id="279262"/>
    <lineage>
        <taxon>Bacteria</taxon>
        <taxon>Bacillati</taxon>
        <taxon>Actinomycetota</taxon>
        <taxon>Actinomycetes</taxon>
        <taxon>Mycobacteriales</taxon>
        <taxon>Nocardiaceae</taxon>
        <taxon>Nocardia</taxon>
    </lineage>
</organism>
<dbReference type="Proteomes" id="UP000255355">
    <property type="component" value="Unassembled WGS sequence"/>
</dbReference>
<name>A0A370GU44_9NOCA</name>
<keyword evidence="7" id="KW-1185">Reference proteome</keyword>
<dbReference type="EMBL" id="QQAZ01000009">
    <property type="protein sequence ID" value="RDI47009.1"/>
    <property type="molecule type" value="Genomic_DNA"/>
</dbReference>
<dbReference type="GO" id="GO:0003700">
    <property type="term" value="F:DNA-binding transcription factor activity"/>
    <property type="evidence" value="ECO:0007669"/>
    <property type="project" value="TreeGrafter"/>
</dbReference>
<dbReference type="GO" id="GO:0000976">
    <property type="term" value="F:transcription cis-regulatory region binding"/>
    <property type="evidence" value="ECO:0007669"/>
    <property type="project" value="TreeGrafter"/>
</dbReference>
<dbReference type="Gene3D" id="1.10.10.60">
    <property type="entry name" value="Homeodomain-like"/>
    <property type="match status" value="1"/>
</dbReference>
<proteinExistence type="predicted"/>
<comment type="caution">
    <text evidence="6">The sequence shown here is derived from an EMBL/GenBank/DDBJ whole genome shotgun (WGS) entry which is preliminary data.</text>
</comment>
<dbReference type="PROSITE" id="PS50977">
    <property type="entry name" value="HTH_TETR_2"/>
    <property type="match status" value="1"/>
</dbReference>
<dbReference type="Gene3D" id="1.10.357.10">
    <property type="entry name" value="Tetracycline Repressor, domain 2"/>
    <property type="match status" value="1"/>
</dbReference>
<dbReference type="PANTHER" id="PTHR30055">
    <property type="entry name" value="HTH-TYPE TRANSCRIPTIONAL REGULATOR RUTR"/>
    <property type="match status" value="1"/>
</dbReference>
<dbReference type="InterPro" id="IPR036271">
    <property type="entry name" value="Tet_transcr_reg_TetR-rel_C_sf"/>
</dbReference>
<gene>
    <name evidence="6" type="ORF">DFR68_1094</name>
</gene>
<dbReference type="SUPFAM" id="SSF48498">
    <property type="entry name" value="Tetracyclin repressor-like, C-terminal domain"/>
    <property type="match status" value="1"/>
</dbReference>
<evidence type="ECO:0000256" key="2">
    <source>
        <dbReference type="ARBA" id="ARBA00023125"/>
    </source>
</evidence>
<evidence type="ECO:0000313" key="6">
    <source>
        <dbReference type="EMBL" id="RDI47009.1"/>
    </source>
</evidence>